<dbReference type="Proteomes" id="UP000033870">
    <property type="component" value="Unassembled WGS sequence"/>
</dbReference>
<keyword evidence="1" id="KW-0812">Transmembrane</keyword>
<evidence type="ECO:0000313" key="3">
    <source>
        <dbReference type="Proteomes" id="UP000033870"/>
    </source>
</evidence>
<gene>
    <name evidence="2" type="ORF">UY92_C0004G0012</name>
</gene>
<dbReference type="STRING" id="1619044.UY92_C0004G0012"/>
<evidence type="ECO:0000313" key="2">
    <source>
        <dbReference type="EMBL" id="KKW42676.1"/>
    </source>
</evidence>
<comment type="caution">
    <text evidence="2">The sequence shown here is derived from an EMBL/GenBank/DDBJ whole genome shotgun (WGS) entry which is preliminary data.</text>
</comment>
<protein>
    <recommendedName>
        <fullName evidence="4">Fimbrial assembly family protein</fullName>
    </recommendedName>
</protein>
<keyword evidence="1" id="KW-1133">Transmembrane helix</keyword>
<dbReference type="EMBL" id="LCRX01000004">
    <property type="protein sequence ID" value="KKW42676.1"/>
    <property type="molecule type" value="Genomic_DNA"/>
</dbReference>
<evidence type="ECO:0008006" key="4">
    <source>
        <dbReference type="Google" id="ProtNLM"/>
    </source>
</evidence>
<organism evidence="2 3">
    <name type="scientific">Candidatus Magasanikbacteria bacterium GW2011_GWA2_56_11</name>
    <dbReference type="NCBI Taxonomy" id="1619044"/>
    <lineage>
        <taxon>Bacteria</taxon>
        <taxon>Candidatus Magasanikiibacteriota</taxon>
    </lineage>
</organism>
<dbReference type="AlphaFoldDB" id="A0A0G1YHH2"/>
<feature type="transmembrane region" description="Helical" evidence="1">
    <location>
        <begin position="32"/>
        <end position="51"/>
    </location>
</feature>
<evidence type="ECO:0000256" key="1">
    <source>
        <dbReference type="SAM" id="Phobius"/>
    </source>
</evidence>
<proteinExistence type="predicted"/>
<reference evidence="2 3" key="1">
    <citation type="journal article" date="2015" name="Nature">
        <title>rRNA introns, odd ribosomes, and small enigmatic genomes across a large radiation of phyla.</title>
        <authorList>
            <person name="Brown C.T."/>
            <person name="Hug L.A."/>
            <person name="Thomas B.C."/>
            <person name="Sharon I."/>
            <person name="Castelle C.J."/>
            <person name="Singh A."/>
            <person name="Wilkins M.J."/>
            <person name="Williams K.H."/>
            <person name="Banfield J.F."/>
        </authorList>
    </citation>
    <scope>NUCLEOTIDE SEQUENCE [LARGE SCALE GENOMIC DNA]</scope>
</reference>
<keyword evidence="1" id="KW-0472">Membrane</keyword>
<name>A0A0G1YHH2_9BACT</name>
<accession>A0A0G1YHH2</accession>
<sequence>MYPTRLNLLSPEKKRHLERLAIFQFLRNLSEVFFVVVSVSAVAVMGSQYVLERFFHDITNNVSSVASYYANINRDIRDVNEILKDAAQIQQEYREWTPLMAEIAGAIPPGVKLTALQIKPVSGEINLAGVAATREDLIALSKLLEEISCSGRCRLAAPLSPGQLTHKENVSFSLTAAMKPL</sequence>